<evidence type="ECO:0000313" key="7">
    <source>
        <dbReference type="EMBL" id="HIU10651.1"/>
    </source>
</evidence>
<keyword evidence="4" id="KW-0479">Metal-binding</keyword>
<protein>
    <submittedName>
        <fullName evidence="7">Transketolase</fullName>
    </submittedName>
</protein>
<name>A0A9D1KZP4_9FIRM</name>
<evidence type="ECO:0000256" key="4">
    <source>
        <dbReference type="ARBA" id="ARBA00022723"/>
    </source>
</evidence>
<evidence type="ECO:0000256" key="3">
    <source>
        <dbReference type="ARBA" id="ARBA00022679"/>
    </source>
</evidence>
<sequence>MFVDIVALEAKAKEMRREIVKMIATAASGHPGGSLSAADILTVLYFDKMNLRPEEPHWEERDYFVLSKGHAAPALYTALALRGFFPLEQLPTLRQLHSPLQGHPVSSKVPGVDVSTGSLGQGISVACGIAKGLKIDGKPNRVYALLGDGECQEGEVWEALMFASHYKLNNLTVIIDNNRLQIDGPVDEVMSTAPLDKKLDAFGFNVLLVNGHNLESIGQAIDRAQQESSRPTAIIANTVKGRGVSFMENKVGWHGTAPKPEEAAQALQELA</sequence>
<dbReference type="AlphaFoldDB" id="A0A9D1KZP4"/>
<evidence type="ECO:0000256" key="2">
    <source>
        <dbReference type="ARBA" id="ARBA00007131"/>
    </source>
</evidence>
<dbReference type="InterPro" id="IPR005474">
    <property type="entry name" value="Transketolase_N"/>
</dbReference>
<dbReference type="EMBL" id="DVMH01000027">
    <property type="protein sequence ID" value="HIU10651.1"/>
    <property type="molecule type" value="Genomic_DNA"/>
</dbReference>
<organism evidence="7 8">
    <name type="scientific">Candidatus Avidehalobacter gallistercoris</name>
    <dbReference type="NCBI Taxonomy" id="2840694"/>
    <lineage>
        <taxon>Bacteria</taxon>
        <taxon>Bacillati</taxon>
        <taxon>Bacillota</taxon>
        <taxon>Clostridia</taxon>
        <taxon>Eubacteriales</taxon>
        <taxon>Peptococcaceae</taxon>
        <taxon>Peptococcaceae incertae sedis</taxon>
        <taxon>Candidatus Avidehalobacter</taxon>
    </lineage>
</organism>
<dbReference type="CDD" id="cd02012">
    <property type="entry name" value="TPP_TK"/>
    <property type="match status" value="1"/>
</dbReference>
<evidence type="ECO:0000313" key="8">
    <source>
        <dbReference type="Proteomes" id="UP000824124"/>
    </source>
</evidence>
<evidence type="ECO:0000259" key="6">
    <source>
        <dbReference type="Pfam" id="PF00456"/>
    </source>
</evidence>
<reference evidence="7" key="2">
    <citation type="journal article" date="2021" name="PeerJ">
        <title>Extensive microbial diversity within the chicken gut microbiome revealed by metagenomics and culture.</title>
        <authorList>
            <person name="Gilroy R."/>
            <person name="Ravi A."/>
            <person name="Getino M."/>
            <person name="Pursley I."/>
            <person name="Horton D.L."/>
            <person name="Alikhan N.F."/>
            <person name="Baker D."/>
            <person name="Gharbi K."/>
            <person name="Hall N."/>
            <person name="Watson M."/>
            <person name="Adriaenssens E.M."/>
            <person name="Foster-Nyarko E."/>
            <person name="Jarju S."/>
            <person name="Secka A."/>
            <person name="Antonio M."/>
            <person name="Oren A."/>
            <person name="Chaudhuri R.R."/>
            <person name="La Ragione R."/>
            <person name="Hildebrand F."/>
            <person name="Pallen M.J."/>
        </authorList>
    </citation>
    <scope>NUCLEOTIDE SEQUENCE</scope>
    <source>
        <strain evidence="7">2830</strain>
    </source>
</reference>
<dbReference type="PANTHER" id="PTHR47514">
    <property type="entry name" value="TRANSKETOLASE N-TERMINAL SECTION-RELATED"/>
    <property type="match status" value="1"/>
</dbReference>
<gene>
    <name evidence="7" type="ORF">IAB00_05360</name>
</gene>
<comment type="similarity">
    <text evidence="2">Belongs to the transketolase family.</text>
</comment>
<dbReference type="Proteomes" id="UP000824124">
    <property type="component" value="Unassembled WGS sequence"/>
</dbReference>
<dbReference type="PANTHER" id="PTHR47514:SF1">
    <property type="entry name" value="TRANSKETOLASE N-TERMINAL SECTION-RELATED"/>
    <property type="match status" value="1"/>
</dbReference>
<comment type="caution">
    <text evidence="7">The sequence shown here is derived from an EMBL/GenBank/DDBJ whole genome shotgun (WGS) entry which is preliminary data.</text>
</comment>
<evidence type="ECO:0000256" key="5">
    <source>
        <dbReference type="ARBA" id="ARBA00023052"/>
    </source>
</evidence>
<dbReference type="Gene3D" id="3.40.50.970">
    <property type="match status" value="1"/>
</dbReference>
<reference evidence="7" key="1">
    <citation type="submission" date="2020-10" db="EMBL/GenBank/DDBJ databases">
        <authorList>
            <person name="Gilroy R."/>
        </authorList>
    </citation>
    <scope>NUCLEOTIDE SEQUENCE</scope>
    <source>
        <strain evidence="7">2830</strain>
    </source>
</reference>
<dbReference type="Pfam" id="PF00456">
    <property type="entry name" value="Transketolase_N"/>
    <property type="match status" value="1"/>
</dbReference>
<dbReference type="InterPro" id="IPR029061">
    <property type="entry name" value="THDP-binding"/>
</dbReference>
<evidence type="ECO:0000256" key="1">
    <source>
        <dbReference type="ARBA" id="ARBA00001964"/>
    </source>
</evidence>
<dbReference type="GO" id="GO:0046872">
    <property type="term" value="F:metal ion binding"/>
    <property type="evidence" value="ECO:0007669"/>
    <property type="project" value="UniProtKB-KW"/>
</dbReference>
<proteinExistence type="inferred from homology"/>
<keyword evidence="3" id="KW-0808">Transferase</keyword>
<dbReference type="InterPro" id="IPR049557">
    <property type="entry name" value="Transketolase_CS"/>
</dbReference>
<comment type="cofactor">
    <cofactor evidence="1">
        <name>thiamine diphosphate</name>
        <dbReference type="ChEBI" id="CHEBI:58937"/>
    </cofactor>
</comment>
<feature type="domain" description="Transketolase N-terminal" evidence="6">
    <location>
        <begin position="13"/>
        <end position="268"/>
    </location>
</feature>
<dbReference type="PROSITE" id="PS00801">
    <property type="entry name" value="TRANSKETOLASE_1"/>
    <property type="match status" value="1"/>
</dbReference>
<dbReference type="SUPFAM" id="SSF52518">
    <property type="entry name" value="Thiamin diphosphate-binding fold (THDP-binding)"/>
    <property type="match status" value="1"/>
</dbReference>
<keyword evidence="5" id="KW-0786">Thiamine pyrophosphate</keyword>
<dbReference type="GO" id="GO:0016740">
    <property type="term" value="F:transferase activity"/>
    <property type="evidence" value="ECO:0007669"/>
    <property type="project" value="UniProtKB-KW"/>
</dbReference>
<accession>A0A9D1KZP4</accession>